<dbReference type="CDD" id="cd02440">
    <property type="entry name" value="AdoMet_MTases"/>
    <property type="match status" value="1"/>
</dbReference>
<evidence type="ECO:0000313" key="2">
    <source>
        <dbReference type="EMBL" id="EGJ33221.1"/>
    </source>
</evidence>
<feature type="domain" description="Methyltransferase type 11" evidence="1">
    <location>
        <begin position="95"/>
        <end position="145"/>
    </location>
</feature>
<organism evidence="2 3">
    <name type="scientific">Moorena producens 3L</name>
    <dbReference type="NCBI Taxonomy" id="489825"/>
    <lineage>
        <taxon>Bacteria</taxon>
        <taxon>Bacillati</taxon>
        <taxon>Cyanobacteriota</taxon>
        <taxon>Cyanophyceae</taxon>
        <taxon>Coleofasciculales</taxon>
        <taxon>Coleofasciculaceae</taxon>
        <taxon>Moorena</taxon>
    </lineage>
</organism>
<dbReference type="SUPFAM" id="SSF53335">
    <property type="entry name" value="S-adenosyl-L-methionine-dependent methyltransferases"/>
    <property type="match status" value="1"/>
</dbReference>
<dbReference type="RefSeq" id="WP_008182632.1">
    <property type="nucleotide sequence ID" value="NZ_MKZR01000071.1"/>
</dbReference>
<dbReference type="EMBL" id="GL890856">
    <property type="protein sequence ID" value="EGJ33221.1"/>
    <property type="molecule type" value="Genomic_DNA"/>
</dbReference>
<dbReference type="InterPro" id="IPR029063">
    <property type="entry name" value="SAM-dependent_MTases_sf"/>
</dbReference>
<gene>
    <name evidence="2" type="ORF">LYNGBM3L_41740</name>
</gene>
<dbReference type="Proteomes" id="UP000003959">
    <property type="component" value="Unassembled WGS sequence"/>
</dbReference>
<reference evidence="3" key="1">
    <citation type="journal article" date="2011" name="Proc. Natl. Acad. Sci. U.S.A.">
        <title>Genomic insights into the physiology and ecology of the marine filamentous cyanobacterium Lyngbya majuscula.</title>
        <authorList>
            <person name="Jones A.C."/>
            <person name="Monroe E.A."/>
            <person name="Podell S."/>
            <person name="Hess W.R."/>
            <person name="Klages S."/>
            <person name="Esquenazi E."/>
            <person name="Niessen S."/>
            <person name="Hoover H."/>
            <person name="Rothmann M."/>
            <person name="Lasken R.S."/>
            <person name="Yates J.R.III."/>
            <person name="Reinhardt R."/>
            <person name="Kube M."/>
            <person name="Burkart M.D."/>
            <person name="Allen E.E."/>
            <person name="Dorrestein P.C."/>
            <person name="Gerwick W.H."/>
            <person name="Gerwick L."/>
        </authorList>
    </citation>
    <scope>NUCLEOTIDE SEQUENCE [LARGE SCALE GENOMIC DNA]</scope>
    <source>
        <strain evidence="3">3L</strain>
    </source>
</reference>
<sequence>MKSTIIKALIRVINFLDRNDFPQVGLQNGTNRDQWIEKTLKKIPDGLKILDVGAGELPYKKYCDHLDYTSQDFNQYDGKGDGSGFQTDEWNTSKIDIVCDITDIPVESVSFEAIMCTEVLEHLPDPISALKEFDRILKPGGYLIITAPFCSMTHFAPYHFATGFNRYFYEYWMGELAFEILELQTNGNYFEYLGQELRRVTKGC</sequence>
<protein>
    <submittedName>
        <fullName evidence="2">Methylase involved in ubiquinone/menaquinone biosynthesis</fullName>
    </submittedName>
</protein>
<dbReference type="OrthoDB" id="574053at2"/>
<evidence type="ECO:0000313" key="3">
    <source>
        <dbReference type="Proteomes" id="UP000003959"/>
    </source>
</evidence>
<dbReference type="Pfam" id="PF08241">
    <property type="entry name" value="Methyltransf_11"/>
    <property type="match status" value="1"/>
</dbReference>
<dbReference type="eggNOG" id="COG2226">
    <property type="taxonomic scope" value="Bacteria"/>
</dbReference>
<keyword evidence="2" id="KW-0808">Transferase</keyword>
<accession>F4XQA7</accession>
<keyword evidence="2" id="KW-0489">Methyltransferase</keyword>
<keyword evidence="2" id="KW-0830">Ubiquinone</keyword>
<proteinExistence type="predicted"/>
<dbReference type="HOGENOM" id="CLU_1342026_0_0_3"/>
<dbReference type="Gene3D" id="3.40.50.150">
    <property type="entry name" value="Vaccinia Virus protein VP39"/>
    <property type="match status" value="1"/>
</dbReference>
<name>F4XQA7_9CYAN</name>
<evidence type="ECO:0000259" key="1">
    <source>
        <dbReference type="Pfam" id="PF08241"/>
    </source>
</evidence>
<dbReference type="InterPro" id="IPR013216">
    <property type="entry name" value="Methyltransf_11"/>
</dbReference>
<keyword evidence="3" id="KW-1185">Reference proteome</keyword>
<dbReference type="GO" id="GO:0008757">
    <property type="term" value="F:S-adenosylmethionine-dependent methyltransferase activity"/>
    <property type="evidence" value="ECO:0007669"/>
    <property type="project" value="InterPro"/>
</dbReference>
<dbReference type="GO" id="GO:0032259">
    <property type="term" value="P:methylation"/>
    <property type="evidence" value="ECO:0007669"/>
    <property type="project" value="UniProtKB-KW"/>
</dbReference>
<dbReference type="AlphaFoldDB" id="F4XQA7"/>